<dbReference type="Pfam" id="PF00160">
    <property type="entry name" value="Pro_isomerase"/>
    <property type="match status" value="2"/>
</dbReference>
<evidence type="ECO:0000313" key="7">
    <source>
        <dbReference type="Proteomes" id="UP000645828"/>
    </source>
</evidence>
<dbReference type="PRINTS" id="PR00153">
    <property type="entry name" value="CSAPPISMRASE"/>
</dbReference>
<keyword evidence="3 4" id="KW-0413">Isomerase</keyword>
<comment type="catalytic activity">
    <reaction evidence="1 4">
        <text>[protein]-peptidylproline (omega=180) = [protein]-peptidylproline (omega=0)</text>
        <dbReference type="Rhea" id="RHEA:16237"/>
        <dbReference type="Rhea" id="RHEA-COMP:10747"/>
        <dbReference type="Rhea" id="RHEA-COMP:10748"/>
        <dbReference type="ChEBI" id="CHEBI:83833"/>
        <dbReference type="ChEBI" id="CHEBI:83834"/>
        <dbReference type="EC" id="5.2.1.8"/>
    </reaction>
</comment>
<dbReference type="EC" id="5.2.1.8" evidence="4"/>
<accession>A0A811Z1E4</accession>
<evidence type="ECO:0000256" key="3">
    <source>
        <dbReference type="ARBA" id="ARBA00023235"/>
    </source>
</evidence>
<organism evidence="6 7">
    <name type="scientific">Nyctereutes procyonoides</name>
    <name type="common">Raccoon dog</name>
    <name type="synonym">Canis procyonoides</name>
    <dbReference type="NCBI Taxonomy" id="34880"/>
    <lineage>
        <taxon>Eukaryota</taxon>
        <taxon>Metazoa</taxon>
        <taxon>Chordata</taxon>
        <taxon>Craniata</taxon>
        <taxon>Vertebrata</taxon>
        <taxon>Euteleostomi</taxon>
        <taxon>Mammalia</taxon>
        <taxon>Eutheria</taxon>
        <taxon>Laurasiatheria</taxon>
        <taxon>Carnivora</taxon>
        <taxon>Caniformia</taxon>
        <taxon>Canidae</taxon>
        <taxon>Nyctereutes</taxon>
    </lineage>
</organism>
<dbReference type="PROSITE" id="PS50072">
    <property type="entry name" value="CSA_PPIASE_2"/>
    <property type="match status" value="1"/>
</dbReference>
<dbReference type="SUPFAM" id="SSF50891">
    <property type="entry name" value="Cyclophilin-like"/>
    <property type="match status" value="1"/>
</dbReference>
<evidence type="ECO:0000259" key="5">
    <source>
        <dbReference type="PROSITE" id="PS50072"/>
    </source>
</evidence>
<dbReference type="GO" id="GO:0016018">
    <property type="term" value="F:cyclosporin A binding"/>
    <property type="evidence" value="ECO:0007669"/>
    <property type="project" value="TreeGrafter"/>
</dbReference>
<gene>
    <name evidence="6" type="ORF">NYPRO_LOCUS16369</name>
</gene>
<keyword evidence="2 4" id="KW-0697">Rotamase</keyword>
<evidence type="ECO:0000256" key="1">
    <source>
        <dbReference type="ARBA" id="ARBA00000971"/>
    </source>
</evidence>
<name>A0A811Z1E4_NYCPR</name>
<dbReference type="Proteomes" id="UP000645828">
    <property type="component" value="Unassembled WGS sequence"/>
</dbReference>
<sequence>MVNPTVDGQPLGCISSELFADQVPKTTENFRALSTGEEGFGYKVSCFHRIILRSMCQGSDIICHGGSSGNTWVLASWPWQILDLTTNSSQFFICAAKTNCLDGKHVFSGKVNEGMNIVETMEHFGSRNGKTRRKMVIADCGQI</sequence>
<dbReference type="Gene3D" id="2.40.100.10">
    <property type="entry name" value="Cyclophilin-like"/>
    <property type="match status" value="2"/>
</dbReference>
<dbReference type="PANTHER" id="PTHR11071:SF490">
    <property type="entry name" value="PEPTIDYL-PROLYL CIS-TRANS ISOMERASE A"/>
    <property type="match status" value="1"/>
</dbReference>
<evidence type="ECO:0000256" key="4">
    <source>
        <dbReference type="RuleBase" id="RU363019"/>
    </source>
</evidence>
<keyword evidence="7" id="KW-1185">Reference proteome</keyword>
<dbReference type="InterPro" id="IPR029000">
    <property type="entry name" value="Cyclophilin-like_dom_sf"/>
</dbReference>
<dbReference type="InterPro" id="IPR002130">
    <property type="entry name" value="Cyclophilin-type_PPIase_dom"/>
</dbReference>
<dbReference type="GO" id="GO:0005737">
    <property type="term" value="C:cytoplasm"/>
    <property type="evidence" value="ECO:0007669"/>
    <property type="project" value="TreeGrafter"/>
</dbReference>
<dbReference type="GO" id="GO:0003755">
    <property type="term" value="F:peptidyl-prolyl cis-trans isomerase activity"/>
    <property type="evidence" value="ECO:0007669"/>
    <property type="project" value="UniProtKB-UniRule"/>
</dbReference>
<comment type="similarity">
    <text evidence="4">Belongs to the cyclophilin-type PPIase family.</text>
</comment>
<feature type="domain" description="PPIase cyclophilin-type" evidence="5">
    <location>
        <begin position="1"/>
        <end position="142"/>
    </location>
</feature>
<comment type="function">
    <text evidence="4">PPIases accelerate the folding of proteins. It catalyzes the cis-trans isomerization of proline imidic peptide bonds in oligopeptides.</text>
</comment>
<dbReference type="PIRSF" id="PIRSF001467">
    <property type="entry name" value="Peptidylpro_ismrse"/>
    <property type="match status" value="1"/>
</dbReference>
<evidence type="ECO:0000256" key="2">
    <source>
        <dbReference type="ARBA" id="ARBA00023110"/>
    </source>
</evidence>
<reference evidence="6" key="1">
    <citation type="submission" date="2020-12" db="EMBL/GenBank/DDBJ databases">
        <authorList>
            <consortium name="Molecular Ecology Group"/>
        </authorList>
    </citation>
    <scope>NUCLEOTIDE SEQUENCE</scope>
    <source>
        <strain evidence="6">TBG_1078</strain>
    </source>
</reference>
<dbReference type="AlphaFoldDB" id="A0A811Z1E4"/>
<dbReference type="EMBL" id="CAJHUB010000755">
    <property type="protein sequence ID" value="CAD7683577.1"/>
    <property type="molecule type" value="Genomic_DNA"/>
</dbReference>
<comment type="caution">
    <text evidence="6">The sequence shown here is derived from an EMBL/GenBank/DDBJ whole genome shotgun (WGS) entry which is preliminary data.</text>
</comment>
<dbReference type="InterPro" id="IPR024936">
    <property type="entry name" value="Cyclophilin-type_PPIase"/>
</dbReference>
<dbReference type="GO" id="GO:0006457">
    <property type="term" value="P:protein folding"/>
    <property type="evidence" value="ECO:0007669"/>
    <property type="project" value="TreeGrafter"/>
</dbReference>
<dbReference type="PANTHER" id="PTHR11071">
    <property type="entry name" value="PEPTIDYL-PROLYL CIS-TRANS ISOMERASE"/>
    <property type="match status" value="1"/>
</dbReference>
<protein>
    <recommendedName>
        <fullName evidence="4">Peptidyl-prolyl cis-trans isomerase</fullName>
        <shortName evidence="4">PPIase</shortName>
        <ecNumber evidence="4">5.2.1.8</ecNumber>
    </recommendedName>
</protein>
<proteinExistence type="inferred from homology"/>
<evidence type="ECO:0000313" key="6">
    <source>
        <dbReference type="EMBL" id="CAD7683577.1"/>
    </source>
</evidence>